<comment type="subcellular location">
    <subcellularLocation>
        <location evidence="1">Cell membrane</location>
        <topology evidence="1">Lipid-anchor</topology>
        <topology evidence="1">GPI-anchor</topology>
    </subcellularLocation>
</comment>
<keyword evidence="9" id="KW-1133">Transmembrane helix</keyword>
<dbReference type="GO" id="GO:0098552">
    <property type="term" value="C:side of membrane"/>
    <property type="evidence" value="ECO:0007669"/>
    <property type="project" value="UniProtKB-KW"/>
</dbReference>
<dbReference type="Proteomes" id="UP001218218">
    <property type="component" value="Unassembled WGS sequence"/>
</dbReference>
<dbReference type="GO" id="GO:0005886">
    <property type="term" value="C:plasma membrane"/>
    <property type="evidence" value="ECO:0007669"/>
    <property type="project" value="UniProtKB-SubCell"/>
</dbReference>
<comment type="caution">
    <text evidence="12">The sequence shown here is derived from an EMBL/GenBank/DDBJ whole genome shotgun (WGS) entry which is preliminary data.</text>
</comment>
<keyword evidence="2" id="KW-1003">Cell membrane</keyword>
<dbReference type="InterPro" id="IPR046530">
    <property type="entry name" value="BIM1-like_dom"/>
</dbReference>
<evidence type="ECO:0000256" key="7">
    <source>
        <dbReference type="ARBA" id="ARBA00023288"/>
    </source>
</evidence>
<evidence type="ECO:0000256" key="4">
    <source>
        <dbReference type="ARBA" id="ARBA00022729"/>
    </source>
</evidence>
<evidence type="ECO:0000313" key="13">
    <source>
        <dbReference type="Proteomes" id="UP001218218"/>
    </source>
</evidence>
<dbReference type="AlphaFoldDB" id="A0AAD7AFF3"/>
<keyword evidence="4 10" id="KW-0732">Signal</keyword>
<name>A0AAD7AFF3_9AGAR</name>
<dbReference type="EMBL" id="JARIHO010000008">
    <property type="protein sequence ID" value="KAJ7357129.1"/>
    <property type="molecule type" value="Genomic_DNA"/>
</dbReference>
<reference evidence="12" key="1">
    <citation type="submission" date="2023-03" db="EMBL/GenBank/DDBJ databases">
        <title>Massive genome expansion in bonnet fungi (Mycena s.s.) driven by repeated elements and novel gene families across ecological guilds.</title>
        <authorList>
            <consortium name="Lawrence Berkeley National Laboratory"/>
            <person name="Harder C.B."/>
            <person name="Miyauchi S."/>
            <person name="Viragh M."/>
            <person name="Kuo A."/>
            <person name="Thoen E."/>
            <person name="Andreopoulos B."/>
            <person name="Lu D."/>
            <person name="Skrede I."/>
            <person name="Drula E."/>
            <person name="Henrissat B."/>
            <person name="Morin E."/>
            <person name="Kohler A."/>
            <person name="Barry K."/>
            <person name="LaButti K."/>
            <person name="Morin E."/>
            <person name="Salamov A."/>
            <person name="Lipzen A."/>
            <person name="Mereny Z."/>
            <person name="Hegedus B."/>
            <person name="Baldrian P."/>
            <person name="Stursova M."/>
            <person name="Weitz H."/>
            <person name="Taylor A."/>
            <person name="Grigoriev I.V."/>
            <person name="Nagy L.G."/>
            <person name="Martin F."/>
            <person name="Kauserud H."/>
        </authorList>
    </citation>
    <scope>NUCLEOTIDE SEQUENCE</scope>
    <source>
        <strain evidence="12">CBHHK002</strain>
    </source>
</reference>
<keyword evidence="3" id="KW-0336">GPI-anchor</keyword>
<dbReference type="Pfam" id="PF20238">
    <property type="entry name" value="BIM1-like_dom"/>
    <property type="match status" value="1"/>
</dbReference>
<keyword evidence="5 9" id="KW-0472">Membrane</keyword>
<sequence>MLASTSLVFASLIALANAHFQLQFPAARGAFSEDNEPKFCDGFDNPASSRTAFPITGGFFKLNSEHASWTVGVNLSSSTNPTKFADFGTTLFPFTKESGEGVSCFPLDLSSAGLSDGQNVTIEVVFDGSDGTLYQCADLTISTSAKVSDPACNITTTSPSGSASGSSGTPTAPASSGSPSASAPPSGGAVALGAPVGYLALLVSLVGVAAGAVIV</sequence>
<keyword evidence="9" id="KW-0812">Transmembrane</keyword>
<evidence type="ECO:0000256" key="9">
    <source>
        <dbReference type="SAM" id="Phobius"/>
    </source>
</evidence>
<feature type="chain" id="PRO_5042145844" description="Copper acquisition factor BIM1-like domain-containing protein" evidence="10">
    <location>
        <begin position="19"/>
        <end position="215"/>
    </location>
</feature>
<keyword evidence="7" id="KW-0449">Lipoprotein</keyword>
<evidence type="ECO:0000256" key="10">
    <source>
        <dbReference type="SAM" id="SignalP"/>
    </source>
</evidence>
<protein>
    <recommendedName>
        <fullName evidence="11">Copper acquisition factor BIM1-like domain-containing protein</fullName>
    </recommendedName>
</protein>
<evidence type="ECO:0000256" key="1">
    <source>
        <dbReference type="ARBA" id="ARBA00004609"/>
    </source>
</evidence>
<feature type="domain" description="Copper acquisition factor BIM1-like" evidence="11">
    <location>
        <begin position="17"/>
        <end position="153"/>
    </location>
</feature>
<feature type="region of interest" description="Disordered" evidence="8">
    <location>
        <begin position="157"/>
        <end position="186"/>
    </location>
</feature>
<evidence type="ECO:0000256" key="6">
    <source>
        <dbReference type="ARBA" id="ARBA00023180"/>
    </source>
</evidence>
<proteinExistence type="predicted"/>
<evidence type="ECO:0000256" key="5">
    <source>
        <dbReference type="ARBA" id="ARBA00023136"/>
    </source>
</evidence>
<dbReference type="InterPro" id="IPR046936">
    <property type="entry name" value="BIM1-like"/>
</dbReference>
<evidence type="ECO:0000259" key="11">
    <source>
        <dbReference type="Pfam" id="PF20238"/>
    </source>
</evidence>
<evidence type="ECO:0000256" key="2">
    <source>
        <dbReference type="ARBA" id="ARBA00022475"/>
    </source>
</evidence>
<keyword evidence="6" id="KW-0325">Glycoprotein</keyword>
<dbReference type="CDD" id="cd21176">
    <property type="entry name" value="LPMO_auxiliary-like"/>
    <property type="match status" value="1"/>
</dbReference>
<gene>
    <name evidence="12" type="ORF">DFH08DRAFT_475008</name>
</gene>
<evidence type="ECO:0000313" key="12">
    <source>
        <dbReference type="EMBL" id="KAJ7357129.1"/>
    </source>
</evidence>
<feature type="transmembrane region" description="Helical" evidence="9">
    <location>
        <begin position="189"/>
        <end position="214"/>
    </location>
</feature>
<organism evidence="12 13">
    <name type="scientific">Mycena albidolilacea</name>
    <dbReference type="NCBI Taxonomy" id="1033008"/>
    <lineage>
        <taxon>Eukaryota</taxon>
        <taxon>Fungi</taxon>
        <taxon>Dikarya</taxon>
        <taxon>Basidiomycota</taxon>
        <taxon>Agaricomycotina</taxon>
        <taxon>Agaricomycetes</taxon>
        <taxon>Agaricomycetidae</taxon>
        <taxon>Agaricales</taxon>
        <taxon>Marasmiineae</taxon>
        <taxon>Mycenaceae</taxon>
        <taxon>Mycena</taxon>
    </lineage>
</organism>
<evidence type="ECO:0000256" key="3">
    <source>
        <dbReference type="ARBA" id="ARBA00022622"/>
    </source>
</evidence>
<accession>A0AAD7AFF3</accession>
<evidence type="ECO:0000256" key="8">
    <source>
        <dbReference type="SAM" id="MobiDB-lite"/>
    </source>
</evidence>
<dbReference type="PANTHER" id="PTHR34992">
    <property type="entry name" value="HYPHAL ANASTAMOSIS-7 PROTEIN"/>
    <property type="match status" value="1"/>
</dbReference>
<feature type="signal peptide" evidence="10">
    <location>
        <begin position="1"/>
        <end position="18"/>
    </location>
</feature>
<keyword evidence="13" id="KW-1185">Reference proteome</keyword>